<evidence type="ECO:0000256" key="1">
    <source>
        <dbReference type="SAM" id="MobiDB-lite"/>
    </source>
</evidence>
<feature type="region of interest" description="Disordered" evidence="1">
    <location>
        <begin position="1"/>
        <end position="28"/>
    </location>
</feature>
<reference evidence="2 3" key="1">
    <citation type="submission" date="2023-02" db="EMBL/GenBank/DDBJ databases">
        <title>LHISI_Scaffold_Assembly.</title>
        <authorList>
            <person name="Stuart O.P."/>
            <person name="Cleave R."/>
            <person name="Magrath M.J.L."/>
            <person name="Mikheyev A.S."/>
        </authorList>
    </citation>
    <scope>NUCLEOTIDE SEQUENCE [LARGE SCALE GENOMIC DNA]</scope>
    <source>
        <strain evidence="2">Daus_M_001</strain>
        <tissue evidence="2">Leg muscle</tissue>
    </source>
</reference>
<name>A0ABQ9I4N4_9NEOP</name>
<organism evidence="2 3">
    <name type="scientific">Dryococelus australis</name>
    <dbReference type="NCBI Taxonomy" id="614101"/>
    <lineage>
        <taxon>Eukaryota</taxon>
        <taxon>Metazoa</taxon>
        <taxon>Ecdysozoa</taxon>
        <taxon>Arthropoda</taxon>
        <taxon>Hexapoda</taxon>
        <taxon>Insecta</taxon>
        <taxon>Pterygota</taxon>
        <taxon>Neoptera</taxon>
        <taxon>Polyneoptera</taxon>
        <taxon>Phasmatodea</taxon>
        <taxon>Verophasmatodea</taxon>
        <taxon>Anareolatae</taxon>
        <taxon>Phasmatidae</taxon>
        <taxon>Eurycanthinae</taxon>
        <taxon>Dryococelus</taxon>
    </lineage>
</organism>
<dbReference type="EMBL" id="JARBHB010000002">
    <property type="protein sequence ID" value="KAJ8891457.1"/>
    <property type="molecule type" value="Genomic_DNA"/>
</dbReference>
<accession>A0ABQ9I4N4</accession>
<feature type="compositionally biased region" description="Basic and acidic residues" evidence="1">
    <location>
        <begin position="1"/>
        <end position="14"/>
    </location>
</feature>
<evidence type="ECO:0000313" key="2">
    <source>
        <dbReference type="EMBL" id="KAJ8891457.1"/>
    </source>
</evidence>
<keyword evidence="3" id="KW-1185">Reference proteome</keyword>
<dbReference type="Proteomes" id="UP001159363">
    <property type="component" value="Chromosome 2"/>
</dbReference>
<sequence>MKGWGKREIPEKTRRPTTSSGMIPTCENPEVLRGDVADGVSQARRQESCRCHLNDVVIAGPFSFTAALRCLALYREAGPNSHLTLPATSIASQLSYVHAAQRKHCTRVQRRVRKGDAALGARVNVALVSPLHQHCRGPETWNIREFNDLQARLYSVIYKYADNNCTLVICFHSGRRRLGDCSPGGVETTWTNGVCVLYEESVTNGTRQLVFSSSLIDESRVHTRHRLHSNNETRSSPAPHINQRRPCLVQWDGEYSLLTVKEGLKARIRAGFETIKNSPAIFNDAAERASNVEEAILSS</sequence>
<evidence type="ECO:0000313" key="3">
    <source>
        <dbReference type="Proteomes" id="UP001159363"/>
    </source>
</evidence>
<proteinExistence type="predicted"/>
<protein>
    <submittedName>
        <fullName evidence="2">Uncharacterized protein</fullName>
    </submittedName>
</protein>
<comment type="caution">
    <text evidence="2">The sequence shown here is derived from an EMBL/GenBank/DDBJ whole genome shotgun (WGS) entry which is preliminary data.</text>
</comment>
<gene>
    <name evidence="2" type="ORF">PR048_003985</name>
</gene>